<feature type="region of interest" description="Disordered" evidence="5">
    <location>
        <begin position="1"/>
        <end position="109"/>
    </location>
</feature>
<evidence type="ECO:0000259" key="6">
    <source>
        <dbReference type="PROSITE" id="PS50280"/>
    </source>
</evidence>
<dbReference type="GeneID" id="100833085"/>
<dbReference type="Proteomes" id="UP000008810">
    <property type="component" value="Chromosome 3"/>
</dbReference>
<protein>
    <recommendedName>
        <fullName evidence="12">SET domain-containing protein</fullName>
    </recommendedName>
</protein>
<feature type="domain" description="Pre-SET" evidence="7">
    <location>
        <begin position="408"/>
        <end position="467"/>
    </location>
</feature>
<dbReference type="InterPro" id="IPR046341">
    <property type="entry name" value="SET_dom_sf"/>
</dbReference>
<dbReference type="InterPro" id="IPR051357">
    <property type="entry name" value="H3K9_HMTase_SUVAR3-9"/>
</dbReference>
<dbReference type="Gene3D" id="2.170.270.10">
    <property type="entry name" value="SET domain"/>
    <property type="match status" value="1"/>
</dbReference>
<dbReference type="InterPro" id="IPR003105">
    <property type="entry name" value="SRA_YDG"/>
</dbReference>
<reference evidence="9 10" key="1">
    <citation type="journal article" date="2010" name="Nature">
        <title>Genome sequencing and analysis of the model grass Brachypodium distachyon.</title>
        <authorList>
            <consortium name="International Brachypodium Initiative"/>
        </authorList>
    </citation>
    <scope>NUCLEOTIDE SEQUENCE [LARGE SCALE GENOMIC DNA]</scope>
    <source>
        <strain evidence="9 10">Bd21</strain>
    </source>
</reference>
<dbReference type="SMART" id="SM00468">
    <property type="entry name" value="PreSET"/>
    <property type="match status" value="1"/>
</dbReference>
<dbReference type="GO" id="GO:0005694">
    <property type="term" value="C:chromosome"/>
    <property type="evidence" value="ECO:0007669"/>
    <property type="project" value="UniProtKB-SubCell"/>
</dbReference>
<dbReference type="GO" id="GO:0042054">
    <property type="term" value="F:histone methyltransferase activity"/>
    <property type="evidence" value="ECO:0000318"/>
    <property type="project" value="GO_Central"/>
</dbReference>
<dbReference type="PROSITE" id="PS51015">
    <property type="entry name" value="YDG"/>
    <property type="match status" value="1"/>
</dbReference>
<dbReference type="GO" id="GO:0005634">
    <property type="term" value="C:nucleus"/>
    <property type="evidence" value="ECO:0007669"/>
    <property type="project" value="UniProtKB-SubCell"/>
</dbReference>
<dbReference type="PROSITE" id="PS50867">
    <property type="entry name" value="PRE_SET"/>
    <property type="match status" value="1"/>
</dbReference>
<dbReference type="SMART" id="SM00466">
    <property type="entry name" value="SRA"/>
    <property type="match status" value="1"/>
</dbReference>
<organism evidence="10">
    <name type="scientific">Brachypodium distachyon</name>
    <name type="common">Purple false brome</name>
    <name type="synonym">Trachynia distachya</name>
    <dbReference type="NCBI Taxonomy" id="15368"/>
    <lineage>
        <taxon>Eukaryota</taxon>
        <taxon>Viridiplantae</taxon>
        <taxon>Streptophyta</taxon>
        <taxon>Embryophyta</taxon>
        <taxon>Tracheophyta</taxon>
        <taxon>Spermatophyta</taxon>
        <taxon>Magnoliopsida</taxon>
        <taxon>Liliopsida</taxon>
        <taxon>Poales</taxon>
        <taxon>Poaceae</taxon>
        <taxon>BOP clade</taxon>
        <taxon>Pooideae</taxon>
        <taxon>Stipodae</taxon>
        <taxon>Brachypodieae</taxon>
        <taxon>Brachypodium</taxon>
    </lineage>
</organism>
<comment type="subcellular location">
    <subcellularLocation>
        <location evidence="1">Chromosome</location>
    </subcellularLocation>
    <subcellularLocation>
        <location evidence="4">Nucleus</location>
    </subcellularLocation>
</comment>
<evidence type="ECO:0000313" key="9">
    <source>
        <dbReference type="EMBL" id="KQJ94707.1"/>
    </source>
</evidence>
<accession>I1I053</accession>
<dbReference type="STRING" id="15368.I1I053"/>
<dbReference type="Pfam" id="PF00856">
    <property type="entry name" value="SET"/>
    <property type="match status" value="1"/>
</dbReference>
<dbReference type="SUPFAM" id="SSF88697">
    <property type="entry name" value="PUA domain-like"/>
    <property type="match status" value="1"/>
</dbReference>
<dbReference type="RefSeq" id="XP_010234208.1">
    <property type="nucleotide sequence ID" value="XM_010235906.3"/>
</dbReference>
<dbReference type="eggNOG" id="KOG1082">
    <property type="taxonomic scope" value="Eukaryota"/>
</dbReference>
<dbReference type="KEGG" id="bdi:100833085"/>
<dbReference type="Pfam" id="PF05033">
    <property type="entry name" value="Pre-SET"/>
    <property type="match status" value="1"/>
</dbReference>
<evidence type="ECO:0000256" key="5">
    <source>
        <dbReference type="SAM" id="MobiDB-lite"/>
    </source>
</evidence>
<dbReference type="InterPro" id="IPR001214">
    <property type="entry name" value="SET_dom"/>
</dbReference>
<dbReference type="Gene3D" id="2.30.280.10">
    <property type="entry name" value="SRA-YDG"/>
    <property type="match status" value="1"/>
</dbReference>
<dbReference type="GO" id="GO:0008270">
    <property type="term" value="F:zinc ion binding"/>
    <property type="evidence" value="ECO:0007669"/>
    <property type="project" value="InterPro"/>
</dbReference>
<evidence type="ECO:0008006" key="12">
    <source>
        <dbReference type="Google" id="ProtNLM"/>
    </source>
</evidence>
<feature type="domain" description="SET" evidence="6">
    <location>
        <begin position="470"/>
        <end position="610"/>
    </location>
</feature>
<keyword evidence="2" id="KW-0158">Chromosome</keyword>
<feature type="domain" description="YDG" evidence="8">
    <location>
        <begin position="178"/>
        <end position="327"/>
    </location>
</feature>
<reference evidence="9" key="2">
    <citation type="submission" date="2017-06" db="EMBL/GenBank/DDBJ databases">
        <title>WGS assembly of Brachypodium distachyon.</title>
        <authorList>
            <consortium name="The International Brachypodium Initiative"/>
            <person name="Lucas S."/>
            <person name="Harmon-Smith M."/>
            <person name="Lail K."/>
            <person name="Tice H."/>
            <person name="Grimwood J."/>
            <person name="Bruce D."/>
            <person name="Barry K."/>
            <person name="Shu S."/>
            <person name="Lindquist E."/>
            <person name="Wang M."/>
            <person name="Pitluck S."/>
            <person name="Vogel J.P."/>
            <person name="Garvin D.F."/>
            <person name="Mockler T.C."/>
            <person name="Schmutz J."/>
            <person name="Rokhsar D."/>
            <person name="Bevan M.W."/>
        </authorList>
    </citation>
    <scope>NUCLEOTIDE SEQUENCE</scope>
    <source>
        <strain evidence="9">Bd21</strain>
    </source>
</reference>
<evidence type="ECO:0000259" key="8">
    <source>
        <dbReference type="PROSITE" id="PS51015"/>
    </source>
</evidence>
<dbReference type="Gramene" id="KQJ94707">
    <property type="protein sequence ID" value="KQJ94707"/>
    <property type="gene ID" value="BRADI_3g12710v3"/>
</dbReference>
<dbReference type="PANTHER" id="PTHR45660:SF87">
    <property type="entry name" value="OS08G0565700 PROTEIN"/>
    <property type="match status" value="1"/>
</dbReference>
<evidence type="ECO:0000259" key="7">
    <source>
        <dbReference type="PROSITE" id="PS50867"/>
    </source>
</evidence>
<dbReference type="OMA" id="CHCVASP"/>
<dbReference type="OrthoDB" id="5792673at2759"/>
<evidence type="ECO:0000313" key="11">
    <source>
        <dbReference type="Proteomes" id="UP000008810"/>
    </source>
</evidence>
<feature type="compositionally biased region" description="Pro residues" evidence="5">
    <location>
        <begin position="1"/>
        <end position="11"/>
    </location>
</feature>
<sequence length="613" mass="67149">MAPPPLPPPHLLIPKPEPDAPLPTQPQQMLPNPKAEPDAAPPADLALEHFDPHRQQQLEPSPDPQHRLCAANLYLPPAGKGSLPPPPPQSAIVASASSTGKKRNRQGNQMMRASTATAQDYIYSRSQVRAARLTFEALRVHFARHPLPDAPRNRIDLRACNAMRVQGLSLYREPRIVGAIPGVSVGDSFFYRAELCVVGLHRTTQSGISFVPAGLVREGHPVATSIVSSGVYHDDHDSGDVLVYTGSGGRPRNRVEHHEDQKADSGGNLALHNSYVYGVEVRVIRCHPCQASPSSKVYVYDGLYNVVSSSYGPGKSGPSVCTFKLMRIAGQDQLGSSTWCMAKDIKDKLASQVCPPGYISLDLSNGKELFRVPVRNNVDNVSSPLHFEYITHPEFPLPPILGPVRRHKGCHCLGGTCGSKCSCARKNSGGPVYNEDGTLVRGRRVVYECGGLCDCTMSCLNRATQRGMKHQLELFRSKETGWGVRTLDLIQPGAFVCEFSGDVVAACDASMDQGSFIDPRRFPERWKEWGDASAVFPDQKKAPSHPFQGPDYVLDVSQRRNFASYISHSSIPNVFVQLVIRGNENLSFPHLMVFAMDTIPPLRELSVDYGITQ</sequence>
<evidence type="ECO:0000256" key="3">
    <source>
        <dbReference type="ARBA" id="ARBA00023242"/>
    </source>
</evidence>
<keyword evidence="3 4" id="KW-0539">Nucleus</keyword>
<dbReference type="InterPro" id="IPR036987">
    <property type="entry name" value="SRA-YDG_sf"/>
</dbReference>
<evidence type="ECO:0000313" key="10">
    <source>
        <dbReference type="EnsemblPlants" id="KQJ94707"/>
    </source>
</evidence>
<dbReference type="EMBL" id="CM000882">
    <property type="protein sequence ID" value="KQJ94707.1"/>
    <property type="molecule type" value="Genomic_DNA"/>
</dbReference>
<dbReference type="EnsemblPlants" id="KQJ94707">
    <property type="protein sequence ID" value="KQJ94707"/>
    <property type="gene ID" value="BRADI_3g12710v3"/>
</dbReference>
<evidence type="ECO:0000256" key="4">
    <source>
        <dbReference type="PROSITE-ProRule" id="PRU00358"/>
    </source>
</evidence>
<dbReference type="InterPro" id="IPR015947">
    <property type="entry name" value="PUA-like_sf"/>
</dbReference>
<name>I1I053_BRADI</name>
<proteinExistence type="predicted"/>
<dbReference type="PANTHER" id="PTHR45660">
    <property type="entry name" value="HISTONE-LYSINE N-METHYLTRANSFERASE SETMAR"/>
    <property type="match status" value="1"/>
</dbReference>
<dbReference type="Pfam" id="PF02182">
    <property type="entry name" value="SAD_SRA"/>
    <property type="match status" value="1"/>
</dbReference>
<dbReference type="PROSITE" id="PS50280">
    <property type="entry name" value="SET"/>
    <property type="match status" value="1"/>
</dbReference>
<feature type="compositionally biased region" description="Basic and acidic residues" evidence="5">
    <location>
        <begin position="46"/>
        <end position="56"/>
    </location>
</feature>
<dbReference type="InterPro" id="IPR007728">
    <property type="entry name" value="Pre-SET_dom"/>
</dbReference>
<dbReference type="AlphaFoldDB" id="I1I053"/>
<gene>
    <name evidence="10" type="primary">LOC100833085</name>
    <name evidence="9" type="ORF">BRADI_3g12710v3</name>
</gene>
<evidence type="ECO:0000256" key="1">
    <source>
        <dbReference type="ARBA" id="ARBA00004286"/>
    </source>
</evidence>
<dbReference type="GO" id="GO:0003690">
    <property type="term" value="F:double-stranded DNA binding"/>
    <property type="evidence" value="ECO:0000318"/>
    <property type="project" value="GO_Central"/>
</dbReference>
<dbReference type="SUPFAM" id="SSF82199">
    <property type="entry name" value="SET domain"/>
    <property type="match status" value="1"/>
</dbReference>
<dbReference type="HOGENOM" id="CLU_004556_4_1_1"/>
<dbReference type="SMART" id="SM00317">
    <property type="entry name" value="SET"/>
    <property type="match status" value="1"/>
</dbReference>
<keyword evidence="11" id="KW-1185">Reference proteome</keyword>
<reference evidence="10" key="3">
    <citation type="submission" date="2018-08" db="UniProtKB">
        <authorList>
            <consortium name="EnsemblPlants"/>
        </authorList>
    </citation>
    <scope>IDENTIFICATION</scope>
    <source>
        <strain evidence="10">cv. Bd21</strain>
    </source>
</reference>
<evidence type="ECO:0000256" key="2">
    <source>
        <dbReference type="ARBA" id="ARBA00022454"/>
    </source>
</evidence>